<dbReference type="OrthoDB" id="9775889at2"/>
<feature type="chain" id="PRO_5014986993" evidence="3">
    <location>
        <begin position="22"/>
        <end position="734"/>
    </location>
</feature>
<feature type="signal peptide" evidence="3">
    <location>
        <begin position="1"/>
        <end position="21"/>
    </location>
</feature>
<dbReference type="GO" id="GO:0004553">
    <property type="term" value="F:hydrolase activity, hydrolyzing O-glycosyl compounds"/>
    <property type="evidence" value="ECO:0007669"/>
    <property type="project" value="InterPro"/>
</dbReference>
<dbReference type="Pfam" id="PF00150">
    <property type="entry name" value="Cellulase"/>
    <property type="match status" value="1"/>
</dbReference>
<dbReference type="Proteomes" id="UP000231134">
    <property type="component" value="Unassembled WGS sequence"/>
</dbReference>
<dbReference type="InterPro" id="IPR018087">
    <property type="entry name" value="Glyco_hydro_5_CS"/>
</dbReference>
<evidence type="ECO:0000313" key="5">
    <source>
        <dbReference type="EMBL" id="PJJ40939.1"/>
    </source>
</evidence>
<dbReference type="PANTHER" id="PTHR34142:SF1">
    <property type="entry name" value="GLYCOSIDE HYDROLASE FAMILY 5 DOMAIN-CONTAINING PROTEIN"/>
    <property type="match status" value="1"/>
</dbReference>
<keyword evidence="2" id="KW-0326">Glycosidase</keyword>
<feature type="domain" description="Glycoside hydrolase family 5" evidence="4">
    <location>
        <begin position="51"/>
        <end position="302"/>
    </location>
</feature>
<sequence length="734" mass="79066">MKKLTKLLVAGALAFAAAASADATTAKPYRVGPVQNYGALGTSGGEVISQKTNKPAMLRGVSLFWSDATGLQYYKPDVIAWAAKNLGIDVFRFAMGVQYYDSNGGTSNPMEEGYSYMTSPETYISKVDQMVQAAVENDVYIIIDWHSHRAENEITAADTFFTRMAKTYGKIPNVIFEIYNEPVNTAWSTITSYANTVAGHIRQYSDNLILVGTPSWSQLTNYGDVTATNVAYVFHFYAGTHTVGTFGSRISAAKKAGNAVFISEWGTTAADGKGSANESNTNDWLSFMETNRISNCNWSLRQYTSPVDNSEEGSAIFAGNAFLTNAEDLNNATYTASGTIVKNYLSKYKGSWADSLIAGNTSGSCHFNSTTVTETAGALTTLLKSGCSYTSSDETVASVNGSTLNILSAGYAILTANDNSQSIVVVEKEPEQIVSGLSDFTCRYGGSCTQSHSMVNYSGTSDYETLLTTSFTTVQGGALTFESLTPEILTVKLATCTNSKYCYSALNSTAVMAEFTTVLGDGKIRVTAPAVSGYRAMDDTITVTFAKGQQRIYSKFKNRTLTFGAVTEANALPDTMMAEQIPVSYTYNGAEFSPYLQKVGTTIVAGTENAIVKITATAPETDHYEAFEKSITVIVGDSAAAVNKDEYYATPIISKADVAPFRTQVQNNSLLLQVPQAGLVQWTVFSSLGKVVASNKEHMSAGSHLISLEQIPTGSYFLKVRQGTNVGSFHWNKR</sequence>
<comment type="caution">
    <text evidence="5">The sequence shown here is derived from an EMBL/GenBank/DDBJ whole genome shotgun (WGS) entry which is preliminary data.</text>
</comment>
<evidence type="ECO:0000256" key="1">
    <source>
        <dbReference type="ARBA" id="ARBA00022801"/>
    </source>
</evidence>
<evidence type="ECO:0000256" key="3">
    <source>
        <dbReference type="SAM" id="SignalP"/>
    </source>
</evidence>
<dbReference type="EMBL" id="PGEX01000001">
    <property type="protein sequence ID" value="PJJ40939.1"/>
    <property type="molecule type" value="Genomic_DNA"/>
</dbReference>
<reference evidence="5 6" key="1">
    <citation type="submission" date="2017-11" db="EMBL/GenBank/DDBJ databases">
        <title>Animal gut microbial communities from fecal samples from Wisconsin, USA.</title>
        <authorList>
            <person name="Neumann A."/>
        </authorList>
    </citation>
    <scope>NUCLEOTIDE SEQUENCE [LARGE SCALE GENOMIC DNA]</scope>
    <source>
        <strain evidence="5 6">UWS3</strain>
    </source>
</reference>
<dbReference type="PROSITE" id="PS00659">
    <property type="entry name" value="GLYCOSYL_HYDROL_F5"/>
    <property type="match status" value="1"/>
</dbReference>
<dbReference type="AlphaFoldDB" id="A0A2M9A5G6"/>
<proteinExistence type="predicted"/>
<dbReference type="SUPFAM" id="SSF51445">
    <property type="entry name" value="(Trans)glycosidases"/>
    <property type="match status" value="1"/>
</dbReference>
<dbReference type="GO" id="GO:0000272">
    <property type="term" value="P:polysaccharide catabolic process"/>
    <property type="evidence" value="ECO:0007669"/>
    <property type="project" value="InterPro"/>
</dbReference>
<dbReference type="InterPro" id="IPR026444">
    <property type="entry name" value="Secre_tail"/>
</dbReference>
<evidence type="ECO:0000259" key="4">
    <source>
        <dbReference type="Pfam" id="PF00150"/>
    </source>
</evidence>
<dbReference type="Gene3D" id="3.20.20.80">
    <property type="entry name" value="Glycosidases"/>
    <property type="match status" value="1"/>
</dbReference>
<evidence type="ECO:0000313" key="6">
    <source>
        <dbReference type="Proteomes" id="UP000231134"/>
    </source>
</evidence>
<dbReference type="InterPro" id="IPR001547">
    <property type="entry name" value="Glyco_hydro_5"/>
</dbReference>
<evidence type="ECO:0000256" key="2">
    <source>
        <dbReference type="ARBA" id="ARBA00023295"/>
    </source>
</evidence>
<organism evidence="5 6">
    <name type="scientific">Hallerella succinigenes</name>
    <dbReference type="NCBI Taxonomy" id="1896222"/>
    <lineage>
        <taxon>Bacteria</taxon>
        <taxon>Pseudomonadati</taxon>
        <taxon>Fibrobacterota</taxon>
        <taxon>Fibrobacteria</taxon>
        <taxon>Fibrobacterales</taxon>
        <taxon>Fibrobacteraceae</taxon>
        <taxon>Hallerella</taxon>
    </lineage>
</organism>
<dbReference type="NCBIfam" id="TIGR04183">
    <property type="entry name" value="Por_Secre_tail"/>
    <property type="match status" value="1"/>
</dbReference>
<gene>
    <name evidence="5" type="ORF">BGX16_0891</name>
</gene>
<keyword evidence="3" id="KW-0732">Signal</keyword>
<dbReference type="InterPro" id="IPR017853">
    <property type="entry name" value="GH"/>
</dbReference>
<dbReference type="RefSeq" id="WP_100424966.1">
    <property type="nucleotide sequence ID" value="NZ_JAQXKX010000050.1"/>
</dbReference>
<protein>
    <submittedName>
        <fullName evidence="5">Endoglucanase</fullName>
    </submittedName>
</protein>
<keyword evidence="1" id="KW-0378">Hydrolase</keyword>
<name>A0A2M9A5G6_9BACT</name>
<accession>A0A2M9A5G6</accession>
<keyword evidence="6" id="KW-1185">Reference proteome</keyword>
<dbReference type="PANTHER" id="PTHR34142">
    <property type="entry name" value="ENDO-BETA-1,4-GLUCANASE A"/>
    <property type="match status" value="1"/>
</dbReference>